<dbReference type="AlphaFoldDB" id="F4W8V3"/>
<sequence>MSSESAESSNTRVLELSEISDSFKEKPAGSDSDSKNLRGNFSYLFPSAKIALVSERVPKKFIWSVTSNPWKFGQGDNEGEWRGYGRTVRLNLTGIRAEANTCESYAPFPGIWINFQRDAITPVPMDSANVGLTFWVKELNPFDPRLDLVQSQKRKSKDNEDDDDGYWMDKAWLQFTLSPKKQRKEPIVISDSLNSTSTESRKLSYEHLYSPLAEDVYEMPNELLETLVKQSLQTQQVREELHDQLRPLEQKYVNMFLDRKKEIDHVYGIYLNENDTMLCDKQFDLDM</sequence>
<keyword evidence="2" id="KW-1185">Reference proteome</keyword>
<reference evidence="1" key="1">
    <citation type="submission" date="2011-02" db="EMBL/GenBank/DDBJ databases">
        <title>The genome of the leaf-cutting ant Acromyrmex echinatior suggests key adaptations to social evolution and fungus farming.</title>
        <authorList>
            <person name="Nygaard S."/>
            <person name="Zhang G."/>
        </authorList>
    </citation>
    <scope>NUCLEOTIDE SEQUENCE</scope>
</reference>
<organism evidence="2">
    <name type="scientific">Acromyrmex echinatior</name>
    <name type="common">Panamanian leafcutter ant</name>
    <name type="synonym">Acromyrmex octospinosus echinatior</name>
    <dbReference type="NCBI Taxonomy" id="103372"/>
    <lineage>
        <taxon>Eukaryota</taxon>
        <taxon>Metazoa</taxon>
        <taxon>Ecdysozoa</taxon>
        <taxon>Arthropoda</taxon>
        <taxon>Hexapoda</taxon>
        <taxon>Insecta</taxon>
        <taxon>Pterygota</taxon>
        <taxon>Neoptera</taxon>
        <taxon>Endopterygota</taxon>
        <taxon>Hymenoptera</taxon>
        <taxon>Apocrita</taxon>
        <taxon>Aculeata</taxon>
        <taxon>Formicoidea</taxon>
        <taxon>Formicidae</taxon>
        <taxon>Myrmicinae</taxon>
        <taxon>Acromyrmex</taxon>
    </lineage>
</organism>
<gene>
    <name evidence="1" type="ORF">G5I_01896</name>
</gene>
<evidence type="ECO:0000313" key="2">
    <source>
        <dbReference type="Proteomes" id="UP000007755"/>
    </source>
</evidence>
<evidence type="ECO:0000313" key="1">
    <source>
        <dbReference type="EMBL" id="EGI69372.1"/>
    </source>
</evidence>
<dbReference type="InParanoid" id="F4W8V3"/>
<proteinExistence type="predicted"/>
<dbReference type="Proteomes" id="UP000007755">
    <property type="component" value="Unassembled WGS sequence"/>
</dbReference>
<accession>F4W8V3</accession>
<dbReference type="EMBL" id="GL887947">
    <property type="protein sequence ID" value="EGI69372.1"/>
    <property type="molecule type" value="Genomic_DNA"/>
</dbReference>
<name>F4W8V3_ACREC</name>
<protein>
    <submittedName>
        <fullName evidence="1">Uncharacterized protein</fullName>
    </submittedName>
</protein>